<evidence type="ECO:0000256" key="1">
    <source>
        <dbReference type="SAM" id="Phobius"/>
    </source>
</evidence>
<feature type="transmembrane region" description="Helical" evidence="1">
    <location>
        <begin position="200"/>
        <end position="221"/>
    </location>
</feature>
<keyword evidence="1" id="KW-0472">Membrane</keyword>
<accession>A0A067T1X9</accession>
<dbReference type="InterPro" id="IPR045339">
    <property type="entry name" value="DUF6534"/>
</dbReference>
<feature type="transmembrane region" description="Helical" evidence="1">
    <location>
        <begin position="233"/>
        <end position="254"/>
    </location>
</feature>
<dbReference type="AlphaFoldDB" id="A0A067T1X9"/>
<feature type="transmembrane region" description="Helical" evidence="1">
    <location>
        <begin position="51"/>
        <end position="80"/>
    </location>
</feature>
<dbReference type="PANTHER" id="PTHR40465:SF1">
    <property type="entry name" value="DUF6534 DOMAIN-CONTAINING PROTEIN"/>
    <property type="match status" value="1"/>
</dbReference>
<keyword evidence="4" id="KW-1185">Reference proteome</keyword>
<feature type="transmembrane region" description="Helical" evidence="1">
    <location>
        <begin position="92"/>
        <end position="112"/>
    </location>
</feature>
<protein>
    <recommendedName>
        <fullName evidence="2">DUF6534 domain-containing protein</fullName>
    </recommendedName>
</protein>
<feature type="transmembrane region" description="Helical" evidence="1">
    <location>
        <begin position="124"/>
        <end position="150"/>
    </location>
</feature>
<feature type="domain" description="DUF6534" evidence="2">
    <location>
        <begin position="173"/>
        <end position="258"/>
    </location>
</feature>
<evidence type="ECO:0000259" key="2">
    <source>
        <dbReference type="Pfam" id="PF20152"/>
    </source>
</evidence>
<proteinExistence type="predicted"/>
<dbReference type="Proteomes" id="UP000027222">
    <property type="component" value="Unassembled WGS sequence"/>
</dbReference>
<evidence type="ECO:0000313" key="4">
    <source>
        <dbReference type="Proteomes" id="UP000027222"/>
    </source>
</evidence>
<name>A0A067T1X9_GALM3</name>
<keyword evidence="1" id="KW-0812">Transmembrane</keyword>
<keyword evidence="1" id="KW-1133">Transmembrane helix</keyword>
<gene>
    <name evidence="3" type="ORF">GALMADRAFT_247721</name>
</gene>
<feature type="transmembrane region" description="Helical" evidence="1">
    <location>
        <begin position="165"/>
        <end position="188"/>
    </location>
</feature>
<dbReference type="EMBL" id="KL142379">
    <property type="protein sequence ID" value="KDR76332.1"/>
    <property type="molecule type" value="Genomic_DNA"/>
</dbReference>
<dbReference type="STRING" id="685588.A0A067T1X9"/>
<dbReference type="HOGENOM" id="CLU_046025_5_0_1"/>
<reference evidence="4" key="1">
    <citation type="journal article" date="2014" name="Proc. Natl. Acad. Sci. U.S.A.">
        <title>Extensive sampling of basidiomycete genomes demonstrates inadequacy of the white-rot/brown-rot paradigm for wood decay fungi.</title>
        <authorList>
            <person name="Riley R."/>
            <person name="Salamov A.A."/>
            <person name="Brown D.W."/>
            <person name="Nagy L.G."/>
            <person name="Floudas D."/>
            <person name="Held B.W."/>
            <person name="Levasseur A."/>
            <person name="Lombard V."/>
            <person name="Morin E."/>
            <person name="Otillar R."/>
            <person name="Lindquist E.A."/>
            <person name="Sun H."/>
            <person name="LaButti K.M."/>
            <person name="Schmutz J."/>
            <person name="Jabbour D."/>
            <person name="Luo H."/>
            <person name="Baker S.E."/>
            <person name="Pisabarro A.G."/>
            <person name="Walton J.D."/>
            <person name="Blanchette R.A."/>
            <person name="Henrissat B."/>
            <person name="Martin F."/>
            <person name="Cullen D."/>
            <person name="Hibbett D.S."/>
            <person name="Grigoriev I.V."/>
        </authorList>
    </citation>
    <scope>NUCLEOTIDE SEQUENCE [LARGE SCALE GENOMIC DNA]</scope>
    <source>
        <strain evidence="4">CBS 339.88</strain>
    </source>
</reference>
<sequence>MSSSAGSFEIQDTFGAMLIGTFVTMILYGITTLQAYFYYLSFPKDGKQTKLLVLLIWLLDTFHSIFVGHCVHRFLIAGFVDRSLLVNGNWSLFLSIGTNVLEAFIVQAFFAHRIFILCSPEKRWWVAGVIGFFVVAHFAFGLKTVVYLFITKEFARLQELSASSIVPFGITTIISDILIAVALCILLHSNRSEFGDTNTIINKLILYAINRCILTTAVAFAETIVFSVLPNSFYSIAIDFIVGKLYANSLLAVLNSRANLRPQSRAGFSDESTEMSTRFNVTSGVANHQTSLFQVRTRESARETVPEKRNQELSIMTPGGSSEKHAVSTLKDGRKEGIITGEVYQIP</sequence>
<organism evidence="3 4">
    <name type="scientific">Galerina marginata (strain CBS 339.88)</name>
    <dbReference type="NCBI Taxonomy" id="685588"/>
    <lineage>
        <taxon>Eukaryota</taxon>
        <taxon>Fungi</taxon>
        <taxon>Dikarya</taxon>
        <taxon>Basidiomycota</taxon>
        <taxon>Agaricomycotina</taxon>
        <taxon>Agaricomycetes</taxon>
        <taxon>Agaricomycetidae</taxon>
        <taxon>Agaricales</taxon>
        <taxon>Agaricineae</taxon>
        <taxon>Strophariaceae</taxon>
        <taxon>Galerina</taxon>
    </lineage>
</organism>
<feature type="transmembrane region" description="Helical" evidence="1">
    <location>
        <begin position="14"/>
        <end position="39"/>
    </location>
</feature>
<evidence type="ECO:0000313" key="3">
    <source>
        <dbReference type="EMBL" id="KDR76332.1"/>
    </source>
</evidence>
<dbReference type="OrthoDB" id="3012488at2759"/>
<dbReference type="Pfam" id="PF20152">
    <property type="entry name" value="DUF6534"/>
    <property type="match status" value="1"/>
</dbReference>
<dbReference type="PANTHER" id="PTHR40465">
    <property type="entry name" value="CHROMOSOME 1, WHOLE GENOME SHOTGUN SEQUENCE"/>
    <property type="match status" value="1"/>
</dbReference>